<dbReference type="EMBL" id="JAFNEN010000589">
    <property type="protein sequence ID" value="KAG8180035.1"/>
    <property type="molecule type" value="Genomic_DNA"/>
</dbReference>
<reference evidence="15 16" key="1">
    <citation type="journal article" date="2022" name="Nat. Ecol. Evol.">
        <title>A masculinizing supergene underlies an exaggerated male reproductive morph in a spider.</title>
        <authorList>
            <person name="Hendrickx F."/>
            <person name="De Corte Z."/>
            <person name="Sonet G."/>
            <person name="Van Belleghem S.M."/>
            <person name="Kostlbacher S."/>
            <person name="Vangestel C."/>
        </authorList>
    </citation>
    <scope>NUCLEOTIDE SEQUENCE [LARGE SCALE GENOMIC DNA]</scope>
    <source>
        <strain evidence="15">W744_W776</strain>
    </source>
</reference>
<dbReference type="SMART" id="SM00330">
    <property type="entry name" value="PIPKc"/>
    <property type="match status" value="1"/>
</dbReference>
<proteinExistence type="predicted"/>
<evidence type="ECO:0000256" key="8">
    <source>
        <dbReference type="ARBA" id="ARBA00036478"/>
    </source>
</evidence>
<evidence type="ECO:0000256" key="12">
    <source>
        <dbReference type="PROSITE-ProRule" id="PRU00781"/>
    </source>
</evidence>
<evidence type="ECO:0000256" key="9">
    <source>
        <dbReference type="ARBA" id="ARBA00036698"/>
    </source>
</evidence>
<evidence type="ECO:0000256" key="2">
    <source>
        <dbReference type="ARBA" id="ARBA00022490"/>
    </source>
</evidence>
<dbReference type="EC" id="2.7.1.149" evidence="11"/>
<organism evidence="15 16">
    <name type="scientific">Oedothorax gibbosus</name>
    <dbReference type="NCBI Taxonomy" id="931172"/>
    <lineage>
        <taxon>Eukaryota</taxon>
        <taxon>Metazoa</taxon>
        <taxon>Ecdysozoa</taxon>
        <taxon>Arthropoda</taxon>
        <taxon>Chelicerata</taxon>
        <taxon>Arachnida</taxon>
        <taxon>Araneae</taxon>
        <taxon>Araneomorphae</taxon>
        <taxon>Entelegynae</taxon>
        <taxon>Araneoidea</taxon>
        <taxon>Linyphiidae</taxon>
        <taxon>Erigoninae</taxon>
        <taxon>Oedothorax</taxon>
    </lineage>
</organism>
<dbReference type="Proteomes" id="UP000827092">
    <property type="component" value="Unassembled WGS sequence"/>
</dbReference>
<dbReference type="GO" id="GO:0016308">
    <property type="term" value="F:1-phosphatidylinositol-4-phosphate 5-kinase activity"/>
    <property type="evidence" value="ECO:0007669"/>
    <property type="project" value="TreeGrafter"/>
</dbReference>
<dbReference type="GO" id="GO:0046854">
    <property type="term" value="P:phosphatidylinositol phosphate biosynthetic process"/>
    <property type="evidence" value="ECO:0007669"/>
    <property type="project" value="TreeGrafter"/>
</dbReference>
<keyword evidence="4 12" id="KW-0547">Nucleotide-binding</keyword>
<dbReference type="GO" id="GO:0005886">
    <property type="term" value="C:plasma membrane"/>
    <property type="evidence" value="ECO:0007669"/>
    <property type="project" value="TreeGrafter"/>
</dbReference>
<dbReference type="PANTHER" id="PTHR23086:SF8">
    <property type="entry name" value="PHOSPHATIDYLINOSITOL 5-PHOSPHATE 4-KINASE, ISOFORM A"/>
    <property type="match status" value="1"/>
</dbReference>
<evidence type="ECO:0000256" key="1">
    <source>
        <dbReference type="ARBA" id="ARBA00004496"/>
    </source>
</evidence>
<dbReference type="PANTHER" id="PTHR23086">
    <property type="entry name" value="PHOSPHATIDYLINOSITOL-4-PHOSPHATE 5-KINASE"/>
    <property type="match status" value="1"/>
</dbReference>
<dbReference type="InterPro" id="IPR027483">
    <property type="entry name" value="PInositol-4-P-4/5-kinase_C_sf"/>
</dbReference>
<dbReference type="Pfam" id="PF01504">
    <property type="entry name" value="PIP5K"/>
    <property type="match status" value="1"/>
</dbReference>
<comment type="catalytic activity">
    <reaction evidence="8">
        <text>1,2-dihexadecanoyl-sn-glycero-3-phospho-(1D-myo-inositol-5-phosphate) + ATP = 1,2-dihexadecanoyl-sn-glycero-3-phospho-(1D-myo-inositol-4,5-bisphosphate) + ADP + H(+)</text>
        <dbReference type="Rhea" id="RHEA:55992"/>
        <dbReference type="ChEBI" id="CHEBI:15378"/>
        <dbReference type="ChEBI" id="CHEBI:30616"/>
        <dbReference type="ChEBI" id="CHEBI:83423"/>
        <dbReference type="ChEBI" id="CHEBI:84968"/>
        <dbReference type="ChEBI" id="CHEBI:456216"/>
    </reaction>
    <physiologicalReaction direction="left-to-right" evidence="8">
        <dbReference type="Rhea" id="RHEA:55993"/>
    </physiologicalReaction>
</comment>
<dbReference type="PROSITE" id="PS51455">
    <property type="entry name" value="PIPK"/>
    <property type="match status" value="1"/>
</dbReference>
<dbReference type="Gene3D" id="3.30.800.10">
    <property type="entry name" value="Phosphatidylinositol Phosphate Kinase II Beta"/>
    <property type="match status" value="1"/>
</dbReference>
<evidence type="ECO:0000256" key="4">
    <source>
        <dbReference type="ARBA" id="ARBA00022741"/>
    </source>
</evidence>
<keyword evidence="6 12" id="KW-0067">ATP-binding</keyword>
<feature type="region of interest" description="Disordered" evidence="13">
    <location>
        <begin position="289"/>
        <end position="321"/>
    </location>
</feature>
<evidence type="ECO:0000256" key="7">
    <source>
        <dbReference type="ARBA" id="ARBA00023098"/>
    </source>
</evidence>
<dbReference type="SUPFAM" id="SSF56104">
    <property type="entry name" value="SAICAR synthase-like"/>
    <property type="match status" value="1"/>
</dbReference>
<dbReference type="FunFam" id="3.30.800.10:FF:000002">
    <property type="entry name" value="Phosphatidylinositol 5-phosphate 4-kinase type-2 beta"/>
    <property type="match status" value="1"/>
</dbReference>
<dbReference type="AlphaFoldDB" id="A0AAV6U995"/>
<keyword evidence="5 12" id="KW-0418">Kinase</keyword>
<dbReference type="InterPro" id="IPR002498">
    <property type="entry name" value="PInositol-4-P-4/5-kinase_core"/>
</dbReference>
<dbReference type="InterPro" id="IPR027484">
    <property type="entry name" value="PInositol-4-P-5-kinase_N"/>
</dbReference>
<dbReference type="GO" id="GO:0005737">
    <property type="term" value="C:cytoplasm"/>
    <property type="evidence" value="ECO:0007669"/>
    <property type="project" value="UniProtKB-SubCell"/>
</dbReference>
<dbReference type="Gene3D" id="3.30.810.10">
    <property type="entry name" value="2-Layer Sandwich"/>
    <property type="match status" value="1"/>
</dbReference>
<feature type="domain" description="PIPK" evidence="14">
    <location>
        <begin position="30"/>
        <end position="393"/>
    </location>
</feature>
<evidence type="ECO:0000256" key="5">
    <source>
        <dbReference type="ARBA" id="ARBA00022777"/>
    </source>
</evidence>
<evidence type="ECO:0000256" key="11">
    <source>
        <dbReference type="ARBA" id="ARBA00039039"/>
    </source>
</evidence>
<accession>A0AAV6U995</accession>
<dbReference type="GO" id="GO:0016309">
    <property type="term" value="F:1-phosphatidylinositol-5-phosphate 4-kinase activity"/>
    <property type="evidence" value="ECO:0007669"/>
    <property type="project" value="UniProtKB-EC"/>
</dbReference>
<comment type="caution">
    <text evidence="15">The sequence shown here is derived from an EMBL/GenBank/DDBJ whole genome shotgun (WGS) entry which is preliminary data.</text>
</comment>
<keyword evidence="16" id="KW-1185">Reference proteome</keyword>
<comment type="catalytic activity">
    <reaction evidence="9">
        <text>a 1,2-diacyl-sn-glycero-3-phospho-(1D-myo-inositol-5-phosphate) + ATP = a 1,2-diacyl-sn-glycero-3-phospho-(1D-myo-inositol-4,5-bisphosphate) + ADP + H(+)</text>
        <dbReference type="Rhea" id="RHEA:12280"/>
        <dbReference type="ChEBI" id="CHEBI:15378"/>
        <dbReference type="ChEBI" id="CHEBI:30616"/>
        <dbReference type="ChEBI" id="CHEBI:57795"/>
        <dbReference type="ChEBI" id="CHEBI:58456"/>
        <dbReference type="ChEBI" id="CHEBI:456216"/>
        <dbReference type="EC" id="2.7.1.149"/>
    </reaction>
    <physiologicalReaction direction="left-to-right" evidence="9">
        <dbReference type="Rhea" id="RHEA:12281"/>
    </physiologicalReaction>
</comment>
<dbReference type="GO" id="GO:0005524">
    <property type="term" value="F:ATP binding"/>
    <property type="evidence" value="ECO:0007669"/>
    <property type="project" value="UniProtKB-UniRule"/>
</dbReference>
<gene>
    <name evidence="15" type="ORF">JTE90_012880</name>
</gene>
<keyword evidence="7" id="KW-0443">Lipid metabolism</keyword>
<evidence type="ECO:0000313" key="15">
    <source>
        <dbReference type="EMBL" id="KAG8180035.1"/>
    </source>
</evidence>
<evidence type="ECO:0000256" key="10">
    <source>
        <dbReference type="ARBA" id="ARBA00036950"/>
    </source>
</evidence>
<dbReference type="InterPro" id="IPR023610">
    <property type="entry name" value="PInositol-4/5-P-5/4-kinase"/>
</dbReference>
<comment type="subcellular location">
    <subcellularLocation>
        <location evidence="1">Cytoplasm</location>
    </subcellularLocation>
</comment>
<keyword evidence="3 12" id="KW-0808">Transferase</keyword>
<protein>
    <recommendedName>
        <fullName evidence="11">1-phosphatidylinositol-5-phosphate 4-kinase</fullName>
        <ecNumber evidence="11">2.7.1.149</ecNumber>
    </recommendedName>
</protein>
<evidence type="ECO:0000256" key="13">
    <source>
        <dbReference type="SAM" id="MobiDB-lite"/>
    </source>
</evidence>
<evidence type="ECO:0000313" key="16">
    <source>
        <dbReference type="Proteomes" id="UP000827092"/>
    </source>
</evidence>
<dbReference type="CDD" id="cd17305">
    <property type="entry name" value="PIPKc_PIP5KII"/>
    <property type="match status" value="1"/>
</dbReference>
<comment type="catalytic activity">
    <reaction evidence="10">
        <text>1,2-dihexadecanoyl-sn-glycero-3-phospho-(1D-myo-inositol-5-phosphate) + GTP = 1,2-dihexadecanoyl-sn-glycero-3-phospho-(1D-myo-inositol-4,5-bisphosphate) + GDP + H(+)</text>
        <dbReference type="Rhea" id="RHEA:55964"/>
        <dbReference type="ChEBI" id="CHEBI:15378"/>
        <dbReference type="ChEBI" id="CHEBI:37565"/>
        <dbReference type="ChEBI" id="CHEBI:58189"/>
        <dbReference type="ChEBI" id="CHEBI:83423"/>
        <dbReference type="ChEBI" id="CHEBI:84968"/>
    </reaction>
    <physiologicalReaction direction="left-to-right" evidence="10">
        <dbReference type="Rhea" id="RHEA:55965"/>
    </physiologicalReaction>
</comment>
<name>A0AAV6U995_9ARAC</name>
<evidence type="ECO:0000256" key="3">
    <source>
        <dbReference type="ARBA" id="ARBA00022679"/>
    </source>
</evidence>
<evidence type="ECO:0000256" key="6">
    <source>
        <dbReference type="ARBA" id="ARBA00022840"/>
    </source>
</evidence>
<keyword evidence="2" id="KW-0963">Cytoplasm</keyword>
<evidence type="ECO:0000259" key="14">
    <source>
        <dbReference type="PROSITE" id="PS51455"/>
    </source>
</evidence>
<feature type="compositionally biased region" description="Acidic residues" evidence="13">
    <location>
        <begin position="289"/>
        <end position="309"/>
    </location>
</feature>
<sequence>MSTKISEMVGSKVKKKHLKPKHQKAKVFRANEPLLSVFMWGVNHTIGGLTHVNIPVMLMPDDFKAFSKIRVDNHNFNNSIFRENMPSHFKVKEYCPLVFRNLRERFRIFESDYINSLTKSQPIPVNTRNKSGTKLYESHDKMFVIKVLQSEEVEFMHTLLKQYHPYVVEKHGRTLLPQYLGLYRLTVEGTETYFLVMRNIFSSALKVHCNYDLKGTTVDREASIKEKIKDFPTLKDGDFIQDGCKLHVGSDQKARLLETLNSDVEFISRFHVTEYSVCVGIHDYQLADEEEEKGDQSDNDDYCDEEGSEDSASAVPTPPDSPRIISILVKKDVSPPDPYAFPSSEDSPRREMYFIGLVDILSHGTKKRTAAVTSTQTEQYAKRLVEFMSKAML</sequence>